<feature type="transmembrane region" description="Helical" evidence="1">
    <location>
        <begin position="218"/>
        <end position="235"/>
    </location>
</feature>
<keyword evidence="1" id="KW-1133">Transmembrane helix</keyword>
<dbReference type="PANTHER" id="PTHR23028">
    <property type="entry name" value="ACETYLTRANSFERASE"/>
    <property type="match status" value="1"/>
</dbReference>
<dbReference type="Pfam" id="PF01757">
    <property type="entry name" value="Acyl_transf_3"/>
    <property type="match status" value="1"/>
</dbReference>
<dbReference type="RefSeq" id="WP_130430339.1">
    <property type="nucleotide sequence ID" value="NZ_SHKP01000004.1"/>
</dbReference>
<dbReference type="GO" id="GO:0000271">
    <property type="term" value="P:polysaccharide biosynthetic process"/>
    <property type="evidence" value="ECO:0007669"/>
    <property type="project" value="TreeGrafter"/>
</dbReference>
<feature type="transmembrane region" description="Helical" evidence="1">
    <location>
        <begin position="241"/>
        <end position="258"/>
    </location>
</feature>
<proteinExistence type="predicted"/>
<keyword evidence="1" id="KW-0472">Membrane</keyword>
<dbReference type="AlphaFoldDB" id="A0A4Q7W091"/>
<dbReference type="InterPro" id="IPR050879">
    <property type="entry name" value="Acyltransferase_3"/>
</dbReference>
<feature type="transmembrane region" description="Helical" evidence="1">
    <location>
        <begin position="265"/>
        <end position="283"/>
    </location>
</feature>
<dbReference type="OrthoDB" id="9814807at2"/>
<feature type="domain" description="Acyltransferase 3" evidence="2">
    <location>
        <begin position="12"/>
        <end position="319"/>
    </location>
</feature>
<evidence type="ECO:0000313" key="3">
    <source>
        <dbReference type="EMBL" id="RZU02591.1"/>
    </source>
</evidence>
<dbReference type="PANTHER" id="PTHR23028:SF131">
    <property type="entry name" value="BLR2367 PROTEIN"/>
    <property type="match status" value="1"/>
</dbReference>
<dbReference type="GO" id="GO:0016747">
    <property type="term" value="F:acyltransferase activity, transferring groups other than amino-acyl groups"/>
    <property type="evidence" value="ECO:0007669"/>
    <property type="project" value="InterPro"/>
</dbReference>
<evidence type="ECO:0000259" key="2">
    <source>
        <dbReference type="Pfam" id="PF01757"/>
    </source>
</evidence>
<comment type="caution">
    <text evidence="3">The sequence shown here is derived from an EMBL/GenBank/DDBJ whole genome shotgun (WGS) entry which is preliminary data.</text>
</comment>
<gene>
    <name evidence="3" type="ORF">EV670_0619</name>
</gene>
<dbReference type="EMBL" id="SHKP01000004">
    <property type="protein sequence ID" value="RZU02591.1"/>
    <property type="molecule type" value="Genomic_DNA"/>
</dbReference>
<feature type="transmembrane region" description="Helical" evidence="1">
    <location>
        <begin position="303"/>
        <end position="323"/>
    </location>
</feature>
<organism evidence="3 4">
    <name type="scientific">Rivibacter subsaxonicus</name>
    <dbReference type="NCBI Taxonomy" id="457575"/>
    <lineage>
        <taxon>Bacteria</taxon>
        <taxon>Pseudomonadati</taxon>
        <taxon>Pseudomonadota</taxon>
        <taxon>Betaproteobacteria</taxon>
        <taxon>Burkholderiales</taxon>
        <taxon>Rivibacter</taxon>
    </lineage>
</organism>
<feature type="transmembrane region" description="Helical" evidence="1">
    <location>
        <begin position="164"/>
        <end position="182"/>
    </location>
</feature>
<evidence type="ECO:0000313" key="4">
    <source>
        <dbReference type="Proteomes" id="UP000293671"/>
    </source>
</evidence>
<feature type="transmembrane region" description="Helical" evidence="1">
    <location>
        <begin position="139"/>
        <end position="157"/>
    </location>
</feature>
<reference evidence="3 4" key="1">
    <citation type="submission" date="2019-02" db="EMBL/GenBank/DDBJ databases">
        <title>Genomic Encyclopedia of Type Strains, Phase IV (KMG-IV): sequencing the most valuable type-strain genomes for metagenomic binning, comparative biology and taxonomic classification.</title>
        <authorList>
            <person name="Goeker M."/>
        </authorList>
    </citation>
    <scope>NUCLEOTIDE SEQUENCE [LARGE SCALE GENOMIC DNA]</scope>
    <source>
        <strain evidence="3 4">DSM 19570</strain>
    </source>
</reference>
<protein>
    <submittedName>
        <fullName evidence="3">Exopolysaccharide production protein ExoZ</fullName>
    </submittedName>
</protein>
<feature type="transmembrane region" description="Helical" evidence="1">
    <location>
        <begin position="81"/>
        <end position="100"/>
    </location>
</feature>
<accession>A0A4Q7W091</accession>
<keyword evidence="4" id="KW-1185">Reference proteome</keyword>
<dbReference type="Proteomes" id="UP000293671">
    <property type="component" value="Unassembled WGS sequence"/>
</dbReference>
<keyword evidence="1" id="KW-0812">Transmembrane</keyword>
<name>A0A4Q7W091_9BURK</name>
<evidence type="ECO:0000256" key="1">
    <source>
        <dbReference type="SAM" id="Phobius"/>
    </source>
</evidence>
<dbReference type="GO" id="GO:0016020">
    <property type="term" value="C:membrane"/>
    <property type="evidence" value="ECO:0007669"/>
    <property type="project" value="TreeGrafter"/>
</dbReference>
<sequence length="352" mass="38782">MASHPGATETLNGLQYLRGIAALMVAAHHARTLLPPLEHWDSVGAAGVDIFFVISGYVMAYSSQRVGRDLGERGWLARDFLLKRFIRVVPLYWLALLWTIRPEAATLLAQPGTWLDFLFVPRPSPTHPGQVWPRFVPGWTINYEVFFYLLLGVGILFGSARNALVCAALAGLVMAGQLLAPSSAPGRFYTNGVVLEFGFGILLFEIDRRWNGLAVPRPLLTLLLAAGAFALWWHANLPSAISLGLPAALIVWSTLRLAQGTEIKWLLRLGAASYSIYLFHLASYKGLRKALNLLPEPLTSVPLVIVIACLTATLAGLLIHHWVETPVLELLRRRLLPERRAARGRPLATVDP</sequence>
<feature type="transmembrane region" description="Helical" evidence="1">
    <location>
        <begin position="188"/>
        <end position="206"/>
    </location>
</feature>
<dbReference type="InterPro" id="IPR002656">
    <property type="entry name" value="Acyl_transf_3_dom"/>
</dbReference>
<feature type="transmembrane region" description="Helical" evidence="1">
    <location>
        <begin position="42"/>
        <end position="60"/>
    </location>
</feature>